<reference evidence="1 2" key="1">
    <citation type="journal article" date="2018" name="Proc. R. Soc. B">
        <title>A non-coding region near Follistatin controls head colour polymorphism in the Gouldian finch.</title>
        <authorList>
            <person name="Toomey M.B."/>
            <person name="Marques C.I."/>
            <person name="Andrade P."/>
            <person name="Araujo P.M."/>
            <person name="Sabatino S."/>
            <person name="Gazda M.A."/>
            <person name="Afonso S."/>
            <person name="Lopes R.J."/>
            <person name="Corbo J.C."/>
            <person name="Carneiro M."/>
        </authorList>
    </citation>
    <scope>NUCLEOTIDE SEQUENCE [LARGE SCALE GENOMIC DNA]</scope>
    <source>
        <strain evidence="1">Red01</strain>
        <tissue evidence="1">Muscle</tissue>
    </source>
</reference>
<organism evidence="1 2">
    <name type="scientific">Chloebia gouldiae</name>
    <name type="common">Gouldian finch</name>
    <name type="synonym">Erythrura gouldiae</name>
    <dbReference type="NCBI Taxonomy" id="44316"/>
    <lineage>
        <taxon>Eukaryota</taxon>
        <taxon>Metazoa</taxon>
        <taxon>Chordata</taxon>
        <taxon>Craniata</taxon>
        <taxon>Vertebrata</taxon>
        <taxon>Euteleostomi</taxon>
        <taxon>Archelosauria</taxon>
        <taxon>Archosauria</taxon>
        <taxon>Dinosauria</taxon>
        <taxon>Saurischia</taxon>
        <taxon>Theropoda</taxon>
        <taxon>Coelurosauria</taxon>
        <taxon>Aves</taxon>
        <taxon>Neognathae</taxon>
        <taxon>Neoaves</taxon>
        <taxon>Telluraves</taxon>
        <taxon>Australaves</taxon>
        <taxon>Passeriformes</taxon>
        <taxon>Passeroidea</taxon>
        <taxon>Passeridae</taxon>
        <taxon>Chloebia</taxon>
    </lineage>
</organism>
<keyword evidence="2" id="KW-1185">Reference proteome</keyword>
<evidence type="ECO:0000313" key="2">
    <source>
        <dbReference type="Proteomes" id="UP000276834"/>
    </source>
</evidence>
<accession>A0A3L8SI96</accession>
<gene>
    <name evidence="1" type="ORF">DV515_00007422</name>
</gene>
<comment type="caution">
    <text evidence="1">The sequence shown here is derived from an EMBL/GenBank/DDBJ whole genome shotgun (WGS) entry which is preliminary data.</text>
</comment>
<name>A0A3L8SI96_CHLGU</name>
<evidence type="ECO:0000313" key="1">
    <source>
        <dbReference type="EMBL" id="RLW02139.1"/>
    </source>
</evidence>
<sequence length="352" mass="38241">MTSGLLWHELLLDTGIDNRSSQLKDSCNHPVPSAAFNLPGRLQTQTGCTCCVQLSLLQLGLIYHQGGAAGQLQQPTDQAVGRVVLVGHEACLVHALDAHPQVVGLQGEKPSAPVLCSSFPRECCSLQLQLGWELHSKAKLVTATLYHPKYPNVMMRHTEFNTQASHISISICSLNGEQESISSACLDQAEAVRTHPPGNAYCWHQLLDEAVQVLREGAVAGAAAQVDGEFSQRKHVPSGIAAPKAAQPAGFQNTHTKVSQLLCLPCAVPKELSQAEAAAHSTTQKQRSQNRKDVFIPLLKSVLEILSALKAALKRHCHKLVFYQYLLLFQSLKSAFVCIVTGQLYLNKVLLK</sequence>
<dbReference type="AlphaFoldDB" id="A0A3L8SI96"/>
<dbReference type="Proteomes" id="UP000276834">
    <property type="component" value="Unassembled WGS sequence"/>
</dbReference>
<protein>
    <submittedName>
        <fullName evidence="1">Uncharacterized protein</fullName>
    </submittedName>
</protein>
<dbReference type="EMBL" id="QUSF01000019">
    <property type="protein sequence ID" value="RLW02139.1"/>
    <property type="molecule type" value="Genomic_DNA"/>
</dbReference>
<proteinExistence type="predicted"/>